<dbReference type="InterPro" id="IPR006543">
    <property type="entry name" value="Histidinol-phos"/>
</dbReference>
<dbReference type="GO" id="GO:0005975">
    <property type="term" value="P:carbohydrate metabolic process"/>
    <property type="evidence" value="ECO:0007669"/>
    <property type="project" value="InterPro"/>
</dbReference>
<keyword evidence="2 7" id="KW-0963">Cytoplasm</keyword>
<comment type="caution">
    <text evidence="9">The sequence shown here is derived from an EMBL/GenBank/DDBJ whole genome shotgun (WGS) entry which is preliminary data.</text>
</comment>
<protein>
    <recommendedName>
        <fullName evidence="6 7">D,D-heptose 1,7-bisphosphate phosphatase</fullName>
        <ecNumber evidence="7">3.1.3.-</ecNumber>
    </recommendedName>
</protein>
<dbReference type="SUPFAM" id="SSF56784">
    <property type="entry name" value="HAD-like"/>
    <property type="match status" value="1"/>
</dbReference>
<dbReference type="EC" id="3.1.3.-" evidence="7"/>
<keyword evidence="4 7" id="KW-0378">Hydrolase</keyword>
<feature type="binding site" evidence="8">
    <location>
        <position position="97"/>
    </location>
    <ligand>
        <name>Zn(2+)</name>
        <dbReference type="ChEBI" id="CHEBI:29105"/>
    </ligand>
</feature>
<comment type="cofactor">
    <cofactor evidence="8">
        <name>Mg(2+)</name>
        <dbReference type="ChEBI" id="CHEBI:18420"/>
    </cofactor>
</comment>
<comment type="subcellular location">
    <subcellularLocation>
        <location evidence="1 7">Cytoplasm</location>
    </subcellularLocation>
</comment>
<dbReference type="EMBL" id="PVTO01000003">
    <property type="protein sequence ID" value="PRY83601.1"/>
    <property type="molecule type" value="Genomic_DNA"/>
</dbReference>
<evidence type="ECO:0000256" key="7">
    <source>
        <dbReference type="PIRNR" id="PIRNR004682"/>
    </source>
</evidence>
<evidence type="ECO:0000313" key="9">
    <source>
        <dbReference type="EMBL" id="PRY83601.1"/>
    </source>
</evidence>
<accession>A0A2T0WA67</accession>
<evidence type="ECO:0000256" key="4">
    <source>
        <dbReference type="ARBA" id="ARBA00022801"/>
    </source>
</evidence>
<dbReference type="InterPro" id="IPR036412">
    <property type="entry name" value="HAD-like_sf"/>
</dbReference>
<keyword evidence="8" id="KW-0862">Zinc</keyword>
<evidence type="ECO:0000256" key="8">
    <source>
        <dbReference type="PIRSR" id="PIRSR004682-4"/>
    </source>
</evidence>
<organism evidence="9 10">
    <name type="scientific">Alkalibacterium olivapovliticus</name>
    <dbReference type="NCBI Taxonomy" id="99907"/>
    <lineage>
        <taxon>Bacteria</taxon>
        <taxon>Bacillati</taxon>
        <taxon>Bacillota</taxon>
        <taxon>Bacilli</taxon>
        <taxon>Lactobacillales</taxon>
        <taxon>Carnobacteriaceae</taxon>
        <taxon>Alkalibacterium</taxon>
    </lineage>
</organism>
<dbReference type="GO" id="GO:0016791">
    <property type="term" value="F:phosphatase activity"/>
    <property type="evidence" value="ECO:0007669"/>
    <property type="project" value="InterPro"/>
</dbReference>
<feature type="binding site" evidence="8">
    <location>
        <position position="95"/>
    </location>
    <ligand>
        <name>Zn(2+)</name>
        <dbReference type="ChEBI" id="CHEBI:29105"/>
    </ligand>
</feature>
<feature type="binding site" evidence="8">
    <location>
        <position position="89"/>
    </location>
    <ligand>
        <name>Zn(2+)</name>
        <dbReference type="ChEBI" id="CHEBI:29105"/>
    </ligand>
</feature>
<evidence type="ECO:0000256" key="5">
    <source>
        <dbReference type="ARBA" id="ARBA00023277"/>
    </source>
</evidence>
<evidence type="ECO:0000256" key="6">
    <source>
        <dbReference type="ARBA" id="ARBA00031828"/>
    </source>
</evidence>
<feature type="binding site" evidence="8">
    <location>
        <position position="87"/>
    </location>
    <ligand>
        <name>Zn(2+)</name>
        <dbReference type="ChEBI" id="CHEBI:29105"/>
    </ligand>
</feature>
<dbReference type="Pfam" id="PF13242">
    <property type="entry name" value="Hydrolase_like"/>
    <property type="match status" value="1"/>
</dbReference>
<evidence type="ECO:0000256" key="1">
    <source>
        <dbReference type="ARBA" id="ARBA00004496"/>
    </source>
</evidence>
<dbReference type="GO" id="GO:0005737">
    <property type="term" value="C:cytoplasm"/>
    <property type="evidence" value="ECO:0007669"/>
    <property type="project" value="UniProtKB-SubCell"/>
</dbReference>
<gene>
    <name evidence="9" type="ORF">CLV38_10324</name>
</gene>
<dbReference type="InterPro" id="IPR004446">
    <property type="entry name" value="Heptose_bisP_phosphatase"/>
</dbReference>
<evidence type="ECO:0000256" key="3">
    <source>
        <dbReference type="ARBA" id="ARBA00022723"/>
    </source>
</evidence>
<dbReference type="Gene3D" id="3.40.50.1000">
    <property type="entry name" value="HAD superfamily/HAD-like"/>
    <property type="match status" value="1"/>
</dbReference>
<dbReference type="InterPro" id="IPR006549">
    <property type="entry name" value="HAD-SF_hydro_IIIA"/>
</dbReference>
<proteinExistence type="inferred from homology"/>
<dbReference type="NCBIfam" id="TIGR01662">
    <property type="entry name" value="HAD-SF-IIIA"/>
    <property type="match status" value="1"/>
</dbReference>
<dbReference type="NCBIfam" id="TIGR01656">
    <property type="entry name" value="Histidinol-ppas"/>
    <property type="match status" value="1"/>
</dbReference>
<dbReference type="Proteomes" id="UP000238205">
    <property type="component" value="Unassembled WGS sequence"/>
</dbReference>
<keyword evidence="3 8" id="KW-0479">Metal-binding</keyword>
<dbReference type="OrthoDB" id="9801899at2"/>
<dbReference type="PANTHER" id="PTHR42891">
    <property type="entry name" value="D-GLYCERO-BETA-D-MANNO-HEPTOSE-1,7-BISPHOSPHATE 7-PHOSPHATASE"/>
    <property type="match status" value="1"/>
</dbReference>
<dbReference type="GO" id="GO:0046872">
    <property type="term" value="F:metal ion binding"/>
    <property type="evidence" value="ECO:0007669"/>
    <property type="project" value="UniProtKB-KW"/>
</dbReference>
<keyword evidence="10" id="KW-1185">Reference proteome</keyword>
<evidence type="ECO:0000256" key="2">
    <source>
        <dbReference type="ARBA" id="ARBA00022490"/>
    </source>
</evidence>
<dbReference type="RefSeq" id="WP_106190884.1">
    <property type="nucleotide sequence ID" value="NZ_PVTO01000003.1"/>
</dbReference>
<evidence type="ECO:0000313" key="10">
    <source>
        <dbReference type="Proteomes" id="UP000238205"/>
    </source>
</evidence>
<dbReference type="AlphaFoldDB" id="A0A2T0WA67"/>
<reference evidence="9 10" key="1">
    <citation type="submission" date="2018-03" db="EMBL/GenBank/DDBJ databases">
        <title>Genomic Encyclopedia of Archaeal and Bacterial Type Strains, Phase II (KMG-II): from individual species to whole genera.</title>
        <authorList>
            <person name="Goeker M."/>
        </authorList>
    </citation>
    <scope>NUCLEOTIDE SEQUENCE [LARGE SCALE GENOMIC DNA]</scope>
    <source>
        <strain evidence="9 10">DSM 13175</strain>
    </source>
</reference>
<comment type="similarity">
    <text evidence="7">Belongs to the gmhB family.</text>
</comment>
<comment type="cofactor">
    <cofactor evidence="8">
        <name>Zn(2+)</name>
        <dbReference type="ChEBI" id="CHEBI:29105"/>
    </cofactor>
</comment>
<keyword evidence="8" id="KW-0460">Magnesium</keyword>
<dbReference type="InterPro" id="IPR023214">
    <property type="entry name" value="HAD_sf"/>
</dbReference>
<feature type="binding site" evidence="8">
    <location>
        <position position="124"/>
    </location>
    <ligand>
        <name>Mg(2+)</name>
        <dbReference type="ChEBI" id="CHEBI:18420"/>
    </ligand>
</feature>
<name>A0A2T0WA67_9LACT</name>
<dbReference type="PANTHER" id="PTHR42891:SF1">
    <property type="entry name" value="D-GLYCERO-BETA-D-MANNO-HEPTOSE-1,7-BISPHOSPHATE 7-PHOSPHATASE"/>
    <property type="match status" value="1"/>
</dbReference>
<sequence length="184" mass="20366">MTKAVFWDLLGTLGGTSQTLIPDFTFYDEALPALKTVHNLGFINIIITNQSHIAHGRVTMKEFDESCERLMDESTKEEVEIKAIYVCPHQRKDNCSCKKPKPELVFRAQNEFDINLKSSFVVGDSVKNDMGLAQAIGAKGILVLTGEGKEGMGTTKNISPDSIAENLTDAVDFIKNNVLHSFEQ</sequence>
<dbReference type="PIRSF" id="PIRSF004682">
    <property type="entry name" value="GmhB"/>
    <property type="match status" value="1"/>
</dbReference>
<keyword evidence="5 7" id="KW-0119">Carbohydrate metabolism</keyword>